<dbReference type="GO" id="GO:0016757">
    <property type="term" value="F:glycosyltransferase activity"/>
    <property type="evidence" value="ECO:0007669"/>
    <property type="project" value="UniProtKB-KW"/>
</dbReference>
<dbReference type="RefSeq" id="WP_260905909.1">
    <property type="nucleotide sequence ID" value="NZ_JAOCZP010000007.1"/>
</dbReference>
<proteinExistence type="predicted"/>
<dbReference type="SUPFAM" id="SSF53756">
    <property type="entry name" value="UDP-Glycosyltransferase/glycogen phosphorylase"/>
    <property type="match status" value="1"/>
</dbReference>
<organism evidence="3 4">
    <name type="scientific">Chelativorans salis</name>
    <dbReference type="NCBI Taxonomy" id="2978478"/>
    <lineage>
        <taxon>Bacteria</taxon>
        <taxon>Pseudomonadati</taxon>
        <taxon>Pseudomonadota</taxon>
        <taxon>Alphaproteobacteria</taxon>
        <taxon>Hyphomicrobiales</taxon>
        <taxon>Phyllobacteriaceae</taxon>
        <taxon>Chelativorans</taxon>
    </lineage>
</organism>
<reference evidence="3 4" key="1">
    <citation type="submission" date="2022-09" db="EMBL/GenBank/DDBJ databases">
        <title>Chelativorans salina sp. nov., a novel slightly halophilic bacterium isolated from a saline lake sediment enrichment.</title>
        <authorList>
            <person name="Gao L."/>
            <person name="Fang B.-Z."/>
            <person name="Li W.-J."/>
        </authorList>
    </citation>
    <scope>NUCLEOTIDE SEQUENCE [LARGE SCALE GENOMIC DNA]</scope>
    <source>
        <strain evidence="3 4">EGI FJ00035</strain>
    </source>
</reference>
<feature type="domain" description="Spore protein YkvP/CgeB glycosyl transferase-like" evidence="2">
    <location>
        <begin position="203"/>
        <end position="347"/>
    </location>
</feature>
<dbReference type="Gene3D" id="3.40.50.2000">
    <property type="entry name" value="Glycogen Phosphorylase B"/>
    <property type="match status" value="1"/>
</dbReference>
<name>A0ABT2LSB2_9HYPH</name>
<dbReference type="InterPro" id="IPR055259">
    <property type="entry name" value="YkvP/CgeB_Glyco_trans-like"/>
</dbReference>
<feature type="compositionally biased region" description="Basic and acidic residues" evidence="1">
    <location>
        <begin position="363"/>
        <end position="379"/>
    </location>
</feature>
<dbReference type="EMBL" id="JAOCZP010000007">
    <property type="protein sequence ID" value="MCT7377417.1"/>
    <property type="molecule type" value="Genomic_DNA"/>
</dbReference>
<accession>A0ABT2LSB2</accession>
<gene>
    <name evidence="3" type="ORF">N5A92_20580</name>
</gene>
<keyword evidence="3" id="KW-0328">Glycosyltransferase</keyword>
<dbReference type="EC" id="2.4.-.-" evidence="3"/>
<comment type="caution">
    <text evidence="3">The sequence shown here is derived from an EMBL/GenBank/DDBJ whole genome shotgun (WGS) entry which is preliminary data.</text>
</comment>
<evidence type="ECO:0000259" key="2">
    <source>
        <dbReference type="Pfam" id="PF13524"/>
    </source>
</evidence>
<evidence type="ECO:0000313" key="4">
    <source>
        <dbReference type="Proteomes" id="UP001320831"/>
    </source>
</evidence>
<dbReference type="Pfam" id="PF13524">
    <property type="entry name" value="Glyco_trans_1_2"/>
    <property type="match status" value="1"/>
</dbReference>
<protein>
    <submittedName>
        <fullName evidence="3">Glycosyltransferase</fullName>
        <ecNumber evidence="3">2.4.-.-</ecNumber>
    </submittedName>
</protein>
<feature type="region of interest" description="Disordered" evidence="1">
    <location>
        <begin position="358"/>
        <end position="379"/>
    </location>
</feature>
<evidence type="ECO:0000313" key="3">
    <source>
        <dbReference type="EMBL" id="MCT7377417.1"/>
    </source>
</evidence>
<keyword evidence="3" id="KW-0808">Transferase</keyword>
<sequence length="379" mass="42256">MNRQLNIVVVGLSLSSSWGNGHATTYRSLLRGLHGNGHDVLFLERDVPWYADHRDLATPDFCRLEYYRSLEELDAFLPEISGADAVIIGSFVPEGRAVIERIRAMNPSLLGFYDIDTPVTVARLEAGEEDYLARHQVPYFDLYLSFAGGRMLELLENRYGAKRSEALFCSVDSGLYIPTGEDMRWDLGYLGTYSPDRQPALEQLLIEPARRLPEKRFAVAGPQYPADIDWPTNVERIDHLPPSAHASFYSRCRFTLNITRADMVAAGFSPSVRIFEAAACATPIISDRWPGLDVLLPESEAIFIADATDDVVRVLTEIPEEIRRGVAENARARVLASHTAAARAGELTSYIETLNKPPVRGECAPRQHAPEIRSEGQPQ</sequence>
<keyword evidence="4" id="KW-1185">Reference proteome</keyword>
<evidence type="ECO:0000256" key="1">
    <source>
        <dbReference type="SAM" id="MobiDB-lite"/>
    </source>
</evidence>
<dbReference type="Proteomes" id="UP001320831">
    <property type="component" value="Unassembled WGS sequence"/>
</dbReference>